<dbReference type="InterPro" id="IPR029767">
    <property type="entry name" value="WecB-like"/>
</dbReference>
<dbReference type="EC" id="5.1.3.14" evidence="3"/>
<accession>Q2ILL2</accession>
<evidence type="ECO:0000256" key="3">
    <source>
        <dbReference type="ARBA" id="ARBA00038858"/>
    </source>
</evidence>
<dbReference type="eggNOG" id="COG0381">
    <property type="taxonomic scope" value="Bacteria"/>
</dbReference>
<dbReference type="PANTHER" id="PTHR43174">
    <property type="entry name" value="UDP-N-ACETYLGLUCOSAMINE 2-EPIMERASE"/>
    <property type="match status" value="1"/>
</dbReference>
<dbReference type="STRING" id="290397.Adeh_2771"/>
<evidence type="ECO:0000256" key="1">
    <source>
        <dbReference type="ARBA" id="ARBA00023235"/>
    </source>
</evidence>
<evidence type="ECO:0000313" key="7">
    <source>
        <dbReference type="Proteomes" id="UP000001935"/>
    </source>
</evidence>
<dbReference type="RefSeq" id="WP_011421823.1">
    <property type="nucleotide sequence ID" value="NC_007760.1"/>
</dbReference>
<reference evidence="6" key="1">
    <citation type="submission" date="2006-01" db="EMBL/GenBank/DDBJ databases">
        <title>Complete sequence of Anaeromyxobacter dehalogenans 2CP-C.</title>
        <authorList>
            <consortium name="US DOE Joint Genome Institute"/>
            <person name="Copeland A."/>
            <person name="Lucas S."/>
            <person name="Lapidus A."/>
            <person name="Barry K."/>
            <person name="Detter J.C."/>
            <person name="Glavina T."/>
            <person name="Hammon N."/>
            <person name="Israni S."/>
            <person name="Pitluck S."/>
            <person name="Brettin T."/>
            <person name="Bruce D."/>
            <person name="Han C."/>
            <person name="Tapia R."/>
            <person name="Gilna P."/>
            <person name="Kiss H."/>
            <person name="Schmutz J."/>
            <person name="Larimer F."/>
            <person name="Land M."/>
            <person name="Kyrpides N."/>
            <person name="Anderson I."/>
            <person name="Sanford R.A."/>
            <person name="Ritalahti K.M."/>
            <person name="Thomas H.S."/>
            <person name="Kirby J.R."/>
            <person name="Zhulin I.B."/>
            <person name="Loeffler F.E."/>
            <person name="Richardson P."/>
        </authorList>
    </citation>
    <scope>NUCLEOTIDE SEQUENCE</scope>
    <source>
        <strain evidence="6">2CP-C</strain>
    </source>
</reference>
<dbReference type="PANTHER" id="PTHR43174:SF2">
    <property type="entry name" value="UDP-N-ACETYLGLUCOSAMINE 2-EPIMERASE"/>
    <property type="match status" value="1"/>
</dbReference>
<dbReference type="EMBL" id="CP000251">
    <property type="protein sequence ID" value="ABC82541.1"/>
    <property type="molecule type" value="Genomic_DNA"/>
</dbReference>
<gene>
    <name evidence="6" type="ordered locus">Adeh_2771</name>
</gene>
<dbReference type="InterPro" id="IPR003331">
    <property type="entry name" value="UDP_GlcNAc_Epimerase_2_dom"/>
</dbReference>
<evidence type="ECO:0000256" key="4">
    <source>
        <dbReference type="RuleBase" id="RU003513"/>
    </source>
</evidence>
<organism evidence="6 7">
    <name type="scientific">Anaeromyxobacter dehalogenans (strain 2CP-C)</name>
    <dbReference type="NCBI Taxonomy" id="290397"/>
    <lineage>
        <taxon>Bacteria</taxon>
        <taxon>Pseudomonadati</taxon>
        <taxon>Myxococcota</taxon>
        <taxon>Myxococcia</taxon>
        <taxon>Myxococcales</taxon>
        <taxon>Cystobacterineae</taxon>
        <taxon>Anaeromyxobacteraceae</taxon>
        <taxon>Anaeromyxobacter</taxon>
    </lineage>
</organism>
<evidence type="ECO:0000256" key="2">
    <source>
        <dbReference type="ARBA" id="ARBA00038209"/>
    </source>
</evidence>
<sequence>MTRDLKLLVVMGTRPEAIKLAPVIRELRRLPAATTHVCFTGQHREMVTSILSFFDLRVDSDLDVMRPDQSLSGLASRALVGLDGVLTSFAPDWTIVQGDTTTAFCAALASFHRRVRVAHVEAGLRSFDRFKPYPEEVNRVMISAVTDLHFCPTATARDNLLAERVAPDRIHVVGNTVIDALHAGVERMKGDEAVARSVASAFPGLRADRDFVLVTGHRRESFGKPFEDLCHAIRDVARDQDLQFVYPVHLNPNVRKPVFEVLGTAPNVHLGAPVGYPELIWLAQRCRFILTDSGGIQEEAAALGKPVLVMREVTERRESVDAGVSRLVGTSRAAIQEWCVRLATDQAAYRQMARVVDVYGDGHASERIAAALGARSS</sequence>
<dbReference type="Gene3D" id="3.40.50.2000">
    <property type="entry name" value="Glycogen Phosphorylase B"/>
    <property type="match status" value="2"/>
</dbReference>
<dbReference type="Proteomes" id="UP000001935">
    <property type="component" value="Chromosome"/>
</dbReference>
<dbReference type="NCBIfam" id="TIGR00236">
    <property type="entry name" value="wecB"/>
    <property type="match status" value="1"/>
</dbReference>
<dbReference type="GO" id="GO:0008761">
    <property type="term" value="F:UDP-N-acetylglucosamine 2-epimerase activity"/>
    <property type="evidence" value="ECO:0007669"/>
    <property type="project" value="UniProtKB-EC"/>
</dbReference>
<comment type="similarity">
    <text evidence="2 4">Belongs to the UDP-N-acetylglucosamine 2-epimerase family.</text>
</comment>
<dbReference type="CDD" id="cd03786">
    <property type="entry name" value="GTB_UDP-GlcNAc_2-Epimerase"/>
    <property type="match status" value="1"/>
</dbReference>
<name>Q2ILL2_ANADE</name>
<evidence type="ECO:0000259" key="5">
    <source>
        <dbReference type="Pfam" id="PF02350"/>
    </source>
</evidence>
<dbReference type="KEGG" id="ade:Adeh_2771"/>
<evidence type="ECO:0000313" key="6">
    <source>
        <dbReference type="EMBL" id="ABC82541.1"/>
    </source>
</evidence>
<protein>
    <recommendedName>
        <fullName evidence="3">UDP-N-acetylglucosamine 2-epimerase (non-hydrolyzing)</fullName>
        <ecNumber evidence="3">5.1.3.14</ecNumber>
    </recommendedName>
</protein>
<keyword evidence="1 4" id="KW-0413">Isomerase</keyword>
<dbReference type="Pfam" id="PF02350">
    <property type="entry name" value="Epimerase_2"/>
    <property type="match status" value="1"/>
</dbReference>
<dbReference type="AlphaFoldDB" id="Q2ILL2"/>
<feature type="domain" description="UDP-N-acetylglucosamine 2-epimerase" evidence="5">
    <location>
        <begin position="26"/>
        <end position="372"/>
    </location>
</feature>
<dbReference type="HOGENOM" id="CLU_041674_1_0_7"/>
<dbReference type="SUPFAM" id="SSF53756">
    <property type="entry name" value="UDP-Glycosyltransferase/glycogen phosphorylase"/>
    <property type="match status" value="1"/>
</dbReference>
<proteinExistence type="inferred from homology"/>